<feature type="domain" description="Amine oxidase" evidence="7">
    <location>
        <begin position="94"/>
        <end position="417"/>
    </location>
</feature>
<proteinExistence type="inferred from homology"/>
<protein>
    <recommendedName>
        <fullName evidence="4">Tryptophan 2-monooxygenase</fullName>
        <ecNumber evidence="3">1.13.12.3</ecNumber>
    </recommendedName>
</protein>
<evidence type="ECO:0000256" key="6">
    <source>
        <dbReference type="ARBA" id="ARBA00047321"/>
    </source>
</evidence>
<sequence length="424" mass="46068">MHISMRPTHSVVSDWNSNPLFGGVYSFLRPQGTPDDRQRLAQEILPNLWLAGEYNWADGPGTLHGAVFSGERAAHNVLAQGNAAQQVIVIGAGLAGLSAAQLLSQQGYAVTVLEASPFVGGRARSDSSMGVSVPLGGAWLHGHQSHPLASDVSHVAWPNWQPVNTFLVDHGQISNACVERVSALLARLESHWNTQTGLSLSVAEARQRSAEENALKPENAADQHVLDGWIRFAYSSLISAPLHELSVEHREEPYFLTGQNHLITGGLPDAIARRAAGLDIKLNQQVLALEKSASQWAVRTRDGQTLLADHVICATPVTALRDERLHVSPSLPSDVQRCLSNIGFGKVAKTFFRFPERCWGDRLGFLITGPTAPPYETFVDMTQVTGSPTLCAFSTGENALRAEQRSPEDRLNVVSELLIRAQVR</sequence>
<dbReference type="EC" id="1.13.12.3" evidence="3"/>
<evidence type="ECO:0000256" key="3">
    <source>
        <dbReference type="ARBA" id="ARBA00012535"/>
    </source>
</evidence>
<dbReference type="Gene3D" id="3.90.660.10">
    <property type="match status" value="2"/>
</dbReference>
<dbReference type="EMBL" id="CP101717">
    <property type="protein sequence ID" value="WLD58845.1"/>
    <property type="molecule type" value="Genomic_DNA"/>
</dbReference>
<comment type="catalytic activity">
    <reaction evidence="6">
        <text>L-tryptophan + O2 = indole-3-acetamide + CO2 + H2O</text>
        <dbReference type="Rhea" id="RHEA:16165"/>
        <dbReference type="ChEBI" id="CHEBI:15377"/>
        <dbReference type="ChEBI" id="CHEBI:15379"/>
        <dbReference type="ChEBI" id="CHEBI:16031"/>
        <dbReference type="ChEBI" id="CHEBI:16526"/>
        <dbReference type="ChEBI" id="CHEBI:57912"/>
        <dbReference type="EC" id="1.13.12.3"/>
    </reaction>
</comment>
<accession>A0AB38YJ23</accession>
<gene>
    <name evidence="8" type="ORF">NFC81_03375</name>
</gene>
<evidence type="ECO:0000256" key="5">
    <source>
        <dbReference type="ARBA" id="ARBA00023070"/>
    </source>
</evidence>
<dbReference type="InterPro" id="IPR050281">
    <property type="entry name" value="Flavin_monoamine_oxidase"/>
</dbReference>
<evidence type="ECO:0000256" key="2">
    <source>
        <dbReference type="ARBA" id="ARBA00005833"/>
    </source>
</evidence>
<dbReference type="PANTHER" id="PTHR10742">
    <property type="entry name" value="FLAVIN MONOAMINE OXIDASE"/>
    <property type="match status" value="1"/>
</dbReference>
<dbReference type="GO" id="GO:0050361">
    <property type="term" value="F:tryptophan 2-monooxygenase activity"/>
    <property type="evidence" value="ECO:0007669"/>
    <property type="project" value="UniProtKB-EC"/>
</dbReference>
<evidence type="ECO:0000256" key="4">
    <source>
        <dbReference type="ARBA" id="ARBA00017871"/>
    </source>
</evidence>
<dbReference type="PANTHER" id="PTHR10742:SF410">
    <property type="entry name" value="LYSINE-SPECIFIC HISTONE DEMETHYLASE 2"/>
    <property type="match status" value="1"/>
</dbReference>
<dbReference type="AlphaFoldDB" id="A0AB38YJ23"/>
<dbReference type="InterPro" id="IPR036188">
    <property type="entry name" value="FAD/NAD-bd_sf"/>
</dbReference>
<comment type="similarity">
    <text evidence="2">Belongs to the tryptophan 2-monooxygenase family.</text>
</comment>
<comment type="pathway">
    <text evidence="1">Plant hormone metabolism; auxin biosynthesis.</text>
</comment>
<dbReference type="InterPro" id="IPR002937">
    <property type="entry name" value="Amino_oxidase"/>
</dbReference>
<dbReference type="Pfam" id="PF01593">
    <property type="entry name" value="Amino_oxidase"/>
    <property type="match status" value="2"/>
</dbReference>
<evidence type="ECO:0000256" key="1">
    <source>
        <dbReference type="ARBA" id="ARBA00004814"/>
    </source>
</evidence>
<keyword evidence="5" id="KW-0073">Auxin biosynthesis</keyword>
<evidence type="ECO:0000313" key="8">
    <source>
        <dbReference type="EMBL" id="WLD58845.1"/>
    </source>
</evidence>
<dbReference type="SUPFAM" id="SSF51905">
    <property type="entry name" value="FAD/NAD(P)-binding domain"/>
    <property type="match status" value="2"/>
</dbReference>
<dbReference type="GO" id="GO:0009851">
    <property type="term" value="P:auxin biosynthetic process"/>
    <property type="evidence" value="ECO:0007669"/>
    <property type="project" value="UniProtKB-KW"/>
</dbReference>
<evidence type="ECO:0000259" key="7">
    <source>
        <dbReference type="Pfam" id="PF01593"/>
    </source>
</evidence>
<reference evidence="8" key="1">
    <citation type="submission" date="2022-07" db="EMBL/GenBank/DDBJ databases">
        <title>Complete genome sequence of Salinispirillum sp. LH10-3-1 capable of multiple carbohydrate inversion isolated from a soda lake.</title>
        <authorList>
            <person name="Liu J."/>
            <person name="Zhai Y."/>
            <person name="Zhang H."/>
            <person name="Yang H."/>
            <person name="Qu J."/>
            <person name="Li J."/>
        </authorList>
    </citation>
    <scope>NUCLEOTIDE SEQUENCE</scope>
    <source>
        <strain evidence="8">LH 10-3-1</strain>
    </source>
</reference>
<dbReference type="PRINTS" id="PR00419">
    <property type="entry name" value="ADXRDTASE"/>
</dbReference>
<organism evidence="8">
    <name type="scientific">Salinispirillum sp. LH 10-3-1</name>
    <dbReference type="NCBI Taxonomy" id="2952525"/>
    <lineage>
        <taxon>Bacteria</taxon>
        <taxon>Pseudomonadati</taxon>
        <taxon>Pseudomonadota</taxon>
        <taxon>Gammaproteobacteria</taxon>
        <taxon>Oceanospirillales</taxon>
        <taxon>Saccharospirillaceae</taxon>
        <taxon>Salinispirillum</taxon>
    </lineage>
</organism>
<name>A0AB38YJ23_9GAMM</name>
<dbReference type="Gene3D" id="3.50.50.60">
    <property type="entry name" value="FAD/NAD(P)-binding domain"/>
    <property type="match status" value="2"/>
</dbReference>
<dbReference type="RefSeq" id="WP_304996131.1">
    <property type="nucleotide sequence ID" value="NZ_CP101717.1"/>
</dbReference>
<feature type="domain" description="Amine oxidase" evidence="7">
    <location>
        <begin position="7"/>
        <end position="78"/>
    </location>
</feature>